<dbReference type="EC" id="2.4.-.-" evidence="6"/>
<keyword evidence="4 6" id="KW-0808">Transferase</keyword>
<evidence type="ECO:0000256" key="1">
    <source>
        <dbReference type="ARBA" id="ARBA00004776"/>
    </source>
</evidence>
<evidence type="ECO:0000313" key="6">
    <source>
        <dbReference type="EMBL" id="WGV28228.1"/>
    </source>
</evidence>
<dbReference type="KEGG" id="hbq:QI031_12475"/>
<dbReference type="Gene3D" id="3.90.550.10">
    <property type="entry name" value="Spore Coat Polysaccharide Biosynthesis Protein SpsA, Chain A"/>
    <property type="match status" value="1"/>
</dbReference>
<comment type="pathway">
    <text evidence="1">Cell wall biogenesis; cell wall polysaccharide biosynthesis.</text>
</comment>
<reference evidence="6 7" key="1">
    <citation type="journal article" date="2023" name="Limnol Oceanogr Lett">
        <title>Environmental adaptations by the intertidal Antarctic cyanobacterium Halotia branconii CENA392 as revealed using long-read genome sequencing.</title>
        <authorList>
            <person name="Dextro R.B."/>
            <person name="Delbaje E."/>
            <person name="Freitas P.N.N."/>
            <person name="Geraldes V."/>
            <person name="Pinto E."/>
            <person name="Long P.F."/>
            <person name="Fiore M.F."/>
        </authorList>
    </citation>
    <scope>NUCLEOTIDE SEQUENCE [LARGE SCALE GENOMIC DNA]</scope>
    <source>
        <strain evidence="6 7">CENA392</strain>
    </source>
</reference>
<dbReference type="Pfam" id="PF13641">
    <property type="entry name" value="Glyco_tranf_2_3"/>
    <property type="match status" value="1"/>
</dbReference>
<accession>A0AAJ6NWW3</accession>
<dbReference type="SUPFAM" id="SSF53448">
    <property type="entry name" value="Nucleotide-diphospho-sugar transferases"/>
    <property type="match status" value="1"/>
</dbReference>
<dbReference type="RefSeq" id="WP_281485456.1">
    <property type="nucleotide sequence ID" value="NZ_CP124543.1"/>
</dbReference>
<dbReference type="AlphaFoldDB" id="A0AAJ6NWW3"/>
<dbReference type="InterPro" id="IPR029044">
    <property type="entry name" value="Nucleotide-diphossugar_trans"/>
</dbReference>
<evidence type="ECO:0000256" key="4">
    <source>
        <dbReference type="ARBA" id="ARBA00022679"/>
    </source>
</evidence>
<proteinExistence type="inferred from homology"/>
<organism evidence="6 7">
    <name type="scientific">Halotia branconii CENA392</name>
    <dbReference type="NCBI Taxonomy" id="1539056"/>
    <lineage>
        <taxon>Bacteria</taxon>
        <taxon>Bacillati</taxon>
        <taxon>Cyanobacteriota</taxon>
        <taxon>Cyanophyceae</taxon>
        <taxon>Nostocales</taxon>
        <taxon>Nodulariaceae</taxon>
        <taxon>Halotia</taxon>
    </lineage>
</organism>
<dbReference type="Proteomes" id="UP001223520">
    <property type="component" value="Chromosome"/>
</dbReference>
<keyword evidence="3 6" id="KW-0328">Glycosyltransferase</keyword>
<evidence type="ECO:0000313" key="7">
    <source>
        <dbReference type="Proteomes" id="UP001223520"/>
    </source>
</evidence>
<comment type="similarity">
    <text evidence="2">Belongs to the glycosyltransferase 2 family.</text>
</comment>
<protein>
    <submittedName>
        <fullName evidence="6">Glycosyltransferase family A protein</fullName>
        <ecNumber evidence="6">2.4.-.-</ecNumber>
    </submittedName>
</protein>
<evidence type="ECO:0000256" key="3">
    <source>
        <dbReference type="ARBA" id="ARBA00022676"/>
    </source>
</evidence>
<feature type="region of interest" description="Disordered" evidence="5">
    <location>
        <begin position="317"/>
        <end position="338"/>
    </location>
</feature>
<dbReference type="PANTHER" id="PTHR43179:SF12">
    <property type="entry name" value="GALACTOFURANOSYLTRANSFERASE GLFT2"/>
    <property type="match status" value="1"/>
</dbReference>
<keyword evidence="7" id="KW-1185">Reference proteome</keyword>
<evidence type="ECO:0000256" key="5">
    <source>
        <dbReference type="SAM" id="MobiDB-lite"/>
    </source>
</evidence>
<dbReference type="EMBL" id="CP124543">
    <property type="protein sequence ID" value="WGV28228.1"/>
    <property type="molecule type" value="Genomic_DNA"/>
</dbReference>
<sequence length="338" mass="38190">MRNTVLIPTYRRPLDLSRCLAALQVQTKLVDQVIVVVRDTDTETWQFLNQFNSDNLPLHTIKVTQPGVVAALNAGLAAVEGDIVSITDDDAAPHPDWLEKINAYFNLDSCIGGVGGRDWIYQNNKLENGSCQVVGKLQWFGRVIGNHHLGVGEPRKVDVLKGVNMSFRTQALAKPGLNIGQLRFDERMRGTGAQVHFEMAFTFALKRAGWQLVYDPSIAVDHYPAQRFDEDQRHNFNQIAFINLVHNETLALLEHLPPLRQVIFLLWAVLVGTRDSFGLVQGLRFLPSQGQLATKKCLASWQGRWQGWQTYQQFKKQKSVKRTRGREQEPGGEPHISM</sequence>
<evidence type="ECO:0000256" key="2">
    <source>
        <dbReference type="ARBA" id="ARBA00006739"/>
    </source>
</evidence>
<gene>
    <name evidence="6" type="ORF">QI031_12475</name>
</gene>
<dbReference type="GO" id="GO:0016757">
    <property type="term" value="F:glycosyltransferase activity"/>
    <property type="evidence" value="ECO:0007669"/>
    <property type="project" value="UniProtKB-KW"/>
</dbReference>
<dbReference type="CDD" id="cd00761">
    <property type="entry name" value="Glyco_tranf_GTA_type"/>
    <property type="match status" value="1"/>
</dbReference>
<dbReference type="PANTHER" id="PTHR43179">
    <property type="entry name" value="RHAMNOSYLTRANSFERASE WBBL"/>
    <property type="match status" value="1"/>
</dbReference>
<name>A0AAJ6NWW3_9CYAN</name>